<keyword evidence="3" id="KW-1185">Reference proteome</keyword>
<organism evidence="2 3">
    <name type="scientific">Brachybacterium rhamnosum</name>
    <dbReference type="NCBI Taxonomy" id="173361"/>
    <lineage>
        <taxon>Bacteria</taxon>
        <taxon>Bacillati</taxon>
        <taxon>Actinomycetota</taxon>
        <taxon>Actinomycetes</taxon>
        <taxon>Micrococcales</taxon>
        <taxon>Dermabacteraceae</taxon>
        <taxon>Brachybacterium</taxon>
    </lineage>
</organism>
<dbReference type="PANTHER" id="PTHR34818">
    <property type="entry name" value="PROTEIN BLI-3"/>
    <property type="match status" value="1"/>
</dbReference>
<name>A0ABW4PWI3_9MICO</name>
<dbReference type="InterPro" id="IPR052917">
    <property type="entry name" value="Stress-Dev_Protein"/>
</dbReference>
<feature type="domain" description="General stress protein FMN-binding split barrel" evidence="1">
    <location>
        <begin position="19"/>
        <end position="157"/>
    </location>
</feature>
<dbReference type="Gene3D" id="2.30.110.10">
    <property type="entry name" value="Electron Transport, Fmn-binding Protein, Chain A"/>
    <property type="match status" value="1"/>
</dbReference>
<reference evidence="3" key="1">
    <citation type="journal article" date="2019" name="Int. J. Syst. Evol. Microbiol.">
        <title>The Global Catalogue of Microorganisms (GCM) 10K type strain sequencing project: providing services to taxonomists for standard genome sequencing and annotation.</title>
        <authorList>
            <consortium name="The Broad Institute Genomics Platform"/>
            <consortium name="The Broad Institute Genome Sequencing Center for Infectious Disease"/>
            <person name="Wu L."/>
            <person name="Ma J."/>
        </authorList>
    </citation>
    <scope>NUCLEOTIDE SEQUENCE [LARGE SCALE GENOMIC DNA]</scope>
    <source>
        <strain evidence="3">JCM 11650</strain>
    </source>
</reference>
<proteinExistence type="predicted"/>
<dbReference type="Pfam" id="PF16242">
    <property type="entry name" value="Pyrid_ox_like"/>
    <property type="match status" value="1"/>
</dbReference>
<evidence type="ECO:0000259" key="1">
    <source>
        <dbReference type="Pfam" id="PF16242"/>
    </source>
</evidence>
<gene>
    <name evidence="2" type="ORF">ACFSDA_06025</name>
</gene>
<accession>A0ABW4PWI3</accession>
<comment type="caution">
    <text evidence="2">The sequence shown here is derived from an EMBL/GenBank/DDBJ whole genome shotgun (WGS) entry which is preliminary data.</text>
</comment>
<dbReference type="EMBL" id="JBHUFL010000002">
    <property type="protein sequence ID" value="MFD1834632.1"/>
    <property type="molecule type" value="Genomic_DNA"/>
</dbReference>
<dbReference type="RefSeq" id="WP_137769465.1">
    <property type="nucleotide sequence ID" value="NZ_BAAAIS010000002.1"/>
</dbReference>
<protein>
    <submittedName>
        <fullName evidence="2">Pyridoxamine 5'-phosphate oxidase family protein</fullName>
    </submittedName>
</protein>
<dbReference type="InterPro" id="IPR012349">
    <property type="entry name" value="Split_barrel_FMN-bd"/>
</dbReference>
<sequence>MENEQKTPDAKDLTPGDVAAKLRDTSVVMLTTAVGDGKLVSHPMTIQGVTDEADVWFFVGRRGDQARALNSGSAVNISISEAGSWLSVAGHAEFVEDAATVRELWNDSAEGYFPQGPDDPDLALLRVTTDSAQFWGLPGGRIAGAAQMVRAMVTKERAPGGTDTTEL</sequence>
<dbReference type="PANTHER" id="PTHR34818:SF1">
    <property type="entry name" value="PROTEIN BLI-3"/>
    <property type="match status" value="1"/>
</dbReference>
<evidence type="ECO:0000313" key="2">
    <source>
        <dbReference type="EMBL" id="MFD1834632.1"/>
    </source>
</evidence>
<dbReference type="InterPro" id="IPR038725">
    <property type="entry name" value="YdaG_split_barrel_FMN-bd"/>
</dbReference>
<evidence type="ECO:0000313" key="3">
    <source>
        <dbReference type="Proteomes" id="UP001597280"/>
    </source>
</evidence>
<dbReference type="Proteomes" id="UP001597280">
    <property type="component" value="Unassembled WGS sequence"/>
</dbReference>
<dbReference type="SUPFAM" id="SSF50475">
    <property type="entry name" value="FMN-binding split barrel"/>
    <property type="match status" value="1"/>
</dbReference>